<gene>
    <name evidence="2" type="ORF">SAMN05216417_105194</name>
</gene>
<name>A0A1I7GR39_9PROT</name>
<dbReference type="Proteomes" id="UP000182649">
    <property type="component" value="Unassembled WGS sequence"/>
</dbReference>
<sequence length="57" mass="6427">MRGLRKLRNQCLAHGVIVEARPARSHSPERWHLQQPTSPHDITRGGISSLLRFQGAC</sequence>
<evidence type="ECO:0000313" key="3">
    <source>
        <dbReference type="Proteomes" id="UP000182649"/>
    </source>
</evidence>
<evidence type="ECO:0000256" key="1">
    <source>
        <dbReference type="SAM" id="MobiDB-lite"/>
    </source>
</evidence>
<accession>A0A1I7GR39</accession>
<reference evidence="3" key="1">
    <citation type="submission" date="2016-10" db="EMBL/GenBank/DDBJ databases">
        <authorList>
            <person name="Varghese N."/>
            <person name="Submissions S."/>
        </authorList>
    </citation>
    <scope>NUCLEOTIDE SEQUENCE [LARGE SCALE GENOMIC DNA]</scope>
    <source>
        <strain evidence="3">Nl14</strain>
    </source>
</reference>
<dbReference type="EMBL" id="FPBZ01000005">
    <property type="protein sequence ID" value="SFU50923.1"/>
    <property type="molecule type" value="Genomic_DNA"/>
</dbReference>
<dbReference type="AlphaFoldDB" id="A0A1I7GR39"/>
<evidence type="ECO:0000313" key="2">
    <source>
        <dbReference type="EMBL" id="SFU50923.1"/>
    </source>
</evidence>
<protein>
    <submittedName>
        <fullName evidence="2">Uncharacterized protein</fullName>
    </submittedName>
</protein>
<organism evidence="2 3">
    <name type="scientific">Nitrosospira multiformis</name>
    <dbReference type="NCBI Taxonomy" id="1231"/>
    <lineage>
        <taxon>Bacteria</taxon>
        <taxon>Pseudomonadati</taxon>
        <taxon>Pseudomonadota</taxon>
        <taxon>Betaproteobacteria</taxon>
        <taxon>Nitrosomonadales</taxon>
        <taxon>Nitrosomonadaceae</taxon>
        <taxon>Nitrosospira</taxon>
    </lineage>
</organism>
<proteinExistence type="predicted"/>
<feature type="region of interest" description="Disordered" evidence="1">
    <location>
        <begin position="23"/>
        <end position="45"/>
    </location>
</feature>